<organism evidence="2 3">
    <name type="scientific">Pannonibacter indicus</name>
    <dbReference type="NCBI Taxonomy" id="466044"/>
    <lineage>
        <taxon>Bacteria</taxon>
        <taxon>Pseudomonadati</taxon>
        <taxon>Pseudomonadota</taxon>
        <taxon>Alphaproteobacteria</taxon>
        <taxon>Hyphomicrobiales</taxon>
        <taxon>Stappiaceae</taxon>
        <taxon>Pannonibacter</taxon>
    </lineage>
</organism>
<dbReference type="Proteomes" id="UP000183900">
    <property type="component" value="Unassembled WGS sequence"/>
</dbReference>
<dbReference type="AlphaFoldDB" id="A0A0K6IDH0"/>
<dbReference type="CDD" id="cd17242">
    <property type="entry name" value="MobM_relaxase"/>
    <property type="match status" value="1"/>
</dbReference>
<sequence length="288" mass="31431">MRNATAIGGQRAHDLRIGPQPSYVDADRSSLNRVLVEPLTGTKLRAICEERRSQRTMQLAMKSSASVGVAGIITFGIEAQRIFDRLTPEQQDAAYLETAQAIAARLNSTLTGLVVHADESAPHAHFQLPAYDLTGHPISETAKRATLRDIQTITAEVMGRHAAGIERGHSKLDRLKAGASPAEVVNRSVAQLHSDLPAEIAAKEAELADIRSKLQTNLTRLSKAKSEALAEGQKAEKARKRAETYEARAQKAQAELDRIENDLVRLRELQAGLEAENEKLDNALAQKK</sequence>
<name>A0A0K6IDH0_9HYPH</name>
<evidence type="ECO:0000313" key="3">
    <source>
        <dbReference type="Proteomes" id="UP000183900"/>
    </source>
</evidence>
<accession>A0A0K6IDH0</accession>
<evidence type="ECO:0000313" key="2">
    <source>
        <dbReference type="EMBL" id="CUB01164.1"/>
    </source>
</evidence>
<keyword evidence="1" id="KW-0175">Coiled coil</keyword>
<keyword evidence="3" id="KW-1185">Reference proteome</keyword>
<protein>
    <submittedName>
        <fullName evidence="2">Plasmid recombination enzyme</fullName>
    </submittedName>
</protein>
<feature type="coiled-coil region" evidence="1">
    <location>
        <begin position="211"/>
        <end position="286"/>
    </location>
</feature>
<dbReference type="Pfam" id="PF01076">
    <property type="entry name" value="Mob_Pre"/>
    <property type="match status" value="1"/>
</dbReference>
<gene>
    <name evidence="2" type="ORF">Ga0061067_1351</name>
</gene>
<dbReference type="GO" id="GO:0003677">
    <property type="term" value="F:DNA binding"/>
    <property type="evidence" value="ECO:0007669"/>
    <property type="project" value="InterPro"/>
</dbReference>
<reference evidence="3" key="1">
    <citation type="submission" date="2015-08" db="EMBL/GenBank/DDBJ databases">
        <authorList>
            <person name="Varghese N."/>
        </authorList>
    </citation>
    <scope>NUCLEOTIDE SEQUENCE [LARGE SCALE GENOMIC DNA]</scope>
    <source>
        <strain evidence="3">DSM 23407</strain>
    </source>
</reference>
<proteinExistence type="predicted"/>
<dbReference type="InterPro" id="IPR001668">
    <property type="entry name" value="Mob_Pre"/>
</dbReference>
<dbReference type="Gene3D" id="3.30.930.30">
    <property type="match status" value="1"/>
</dbReference>
<dbReference type="EMBL" id="CYHE01000035">
    <property type="protein sequence ID" value="CUB01164.1"/>
    <property type="molecule type" value="Genomic_DNA"/>
</dbReference>
<feature type="non-terminal residue" evidence="2">
    <location>
        <position position="288"/>
    </location>
</feature>
<evidence type="ECO:0000256" key="1">
    <source>
        <dbReference type="SAM" id="Coils"/>
    </source>
</evidence>
<dbReference type="GO" id="GO:0006310">
    <property type="term" value="P:DNA recombination"/>
    <property type="evidence" value="ECO:0007669"/>
    <property type="project" value="InterPro"/>
</dbReference>